<keyword evidence="2" id="KW-1133">Transmembrane helix</keyword>
<keyword evidence="2" id="KW-0472">Membrane</keyword>
<feature type="transmembrane region" description="Helical" evidence="2">
    <location>
        <begin position="313"/>
        <end position="333"/>
    </location>
</feature>
<dbReference type="Pfam" id="PF20176">
    <property type="entry name" value="DUF6541"/>
    <property type="match status" value="1"/>
</dbReference>
<dbReference type="AlphaFoldDB" id="A0AAV5B4S7"/>
<evidence type="ECO:0000313" key="3">
    <source>
        <dbReference type="EMBL" id="GJM55711.1"/>
    </source>
</evidence>
<accession>A0AAV5B4S7</accession>
<proteinExistence type="predicted"/>
<dbReference type="RefSeq" id="WP_265590896.1">
    <property type="nucleotide sequence ID" value="NZ_BQKC01000001.1"/>
</dbReference>
<dbReference type="EMBL" id="BQKC01000001">
    <property type="protein sequence ID" value="GJM55711.1"/>
    <property type="molecule type" value="Genomic_DNA"/>
</dbReference>
<feature type="transmembrane region" description="Helical" evidence="2">
    <location>
        <begin position="95"/>
        <end position="116"/>
    </location>
</feature>
<sequence>MGVSFVLAFLLALAAVVVPGFLLCTSFGLGWRASICVAPGTSLFLYFAVSLGLGALSVDGVLPLGAGVLGVAAVASAVAWAVRHKTGWHPAIEQPALWVMAVYVAVGSVLFLILFARNSGGLGWFLQYNDNSAHLTSIKAMVDGASTSPVRSVMYGSNVLANQSPLPPGTSGFSAPASFYPSAYHNVAALVLASGVGAIAVVQNAVNAVFTAAVFPLGVCVLLAQVTSGNQKAVLLGSVACGASYAFPLRALVVHQNYPNVVAFCCIPLVCALLVAAFPVDDGGEEPAVGVSAAPLALLLVSVAGLVDLHPNAVIACALAASCFLMGRVVPAWARTLPRRFTSVLLFVGAEAGILVVCLSVWLACLVSPPFASAVGFLWEWTLPVGDAFVQLVLLGLRIPVEQPVLAAMVAVGLVWCVTHRGRGWIALAYGVFAAIFLGNAAGSPTVKRIFAGFFYTDPDRTAALVGLWASIVAAFGLYALFSGVTALLRKAWGRRGECTLPKAVPWAVAAVVCAAFSAGNYGEALAVSSYPKDEGRPYLSPSEDLPGGAFAWQEWELQWVSDPYHALFYRKDDAGFMRRVVAITGHDDLILNIPLDGSMYAYPIDDANVFYKRELTGPDSETSQALRLRLNEYAESPEVQKAVEETGAKYVLQLSVKGPEGANYADYERNRPEDWVGIASVTPDTPGFKLVLSDGNMALYAIEPMPVAKEQAAEKSQGPGRDGASDAAGAGEAPARTVF</sequence>
<name>A0AAV5B4S7_9ACTN</name>
<feature type="transmembrane region" description="Helical" evidence="2">
    <location>
        <begin position="208"/>
        <end position="226"/>
    </location>
</feature>
<comment type="caution">
    <text evidence="3">The sequence shown here is derived from an EMBL/GenBank/DDBJ whole genome shotgun (WGS) entry which is preliminary data.</text>
</comment>
<feature type="transmembrane region" description="Helical" evidence="2">
    <location>
        <begin position="29"/>
        <end position="49"/>
    </location>
</feature>
<feature type="transmembrane region" description="Helical" evidence="2">
    <location>
        <begin position="233"/>
        <end position="255"/>
    </location>
</feature>
<evidence type="ECO:0000256" key="2">
    <source>
        <dbReference type="SAM" id="Phobius"/>
    </source>
</evidence>
<protein>
    <submittedName>
        <fullName evidence="3">Uncharacterized protein</fullName>
    </submittedName>
</protein>
<feature type="transmembrane region" description="Helical" evidence="2">
    <location>
        <begin position="389"/>
        <end position="418"/>
    </location>
</feature>
<reference evidence="3" key="1">
    <citation type="journal article" date="2022" name="Int. J. Syst. Evol. Microbiol.">
        <title>Granulimonas faecalis gen. nov., sp. nov., and Leptogranulimonas caecicola gen. nov., sp. nov., novel lactate-producing Atopobiaceae bacteria isolated from mouse intestines, and an emended description of the family Atopobiaceae.</title>
        <authorList>
            <person name="Morinaga K."/>
            <person name="Kusada H."/>
            <person name="Sakamoto S."/>
            <person name="Murakami T."/>
            <person name="Toyoda A."/>
            <person name="Mori H."/>
            <person name="Meng X.Y."/>
            <person name="Takashino M."/>
            <person name="Murotomi K."/>
            <person name="Tamaki H."/>
        </authorList>
    </citation>
    <scope>NUCLEOTIDE SEQUENCE</scope>
    <source>
        <strain evidence="3">OPF53</strain>
    </source>
</reference>
<evidence type="ECO:0000256" key="1">
    <source>
        <dbReference type="SAM" id="MobiDB-lite"/>
    </source>
</evidence>
<keyword evidence="4" id="KW-1185">Reference proteome</keyword>
<feature type="transmembrane region" description="Helical" evidence="2">
    <location>
        <begin position="425"/>
        <end position="443"/>
    </location>
</feature>
<feature type="transmembrane region" description="Helical" evidence="2">
    <location>
        <begin position="345"/>
        <end position="369"/>
    </location>
</feature>
<dbReference type="InterPro" id="IPR046671">
    <property type="entry name" value="DUF6541"/>
</dbReference>
<evidence type="ECO:0000313" key="4">
    <source>
        <dbReference type="Proteomes" id="UP001055025"/>
    </source>
</evidence>
<keyword evidence="2" id="KW-0812">Transmembrane</keyword>
<organism evidence="3 4">
    <name type="scientific">Granulimonas faecalis</name>
    <dbReference type="NCBI Taxonomy" id="2894155"/>
    <lineage>
        <taxon>Bacteria</taxon>
        <taxon>Bacillati</taxon>
        <taxon>Actinomycetota</taxon>
        <taxon>Coriobacteriia</taxon>
        <taxon>Coriobacteriales</taxon>
        <taxon>Kribbibacteriaceae</taxon>
        <taxon>Granulimonas</taxon>
    </lineage>
</organism>
<feature type="region of interest" description="Disordered" evidence="1">
    <location>
        <begin position="710"/>
        <end position="740"/>
    </location>
</feature>
<feature type="transmembrane region" description="Helical" evidence="2">
    <location>
        <begin position="183"/>
        <end position="202"/>
    </location>
</feature>
<dbReference type="Proteomes" id="UP001055025">
    <property type="component" value="Unassembled WGS sequence"/>
</dbReference>
<feature type="transmembrane region" description="Helical" evidence="2">
    <location>
        <begin position="61"/>
        <end position="83"/>
    </location>
</feature>
<gene>
    <name evidence="3" type="ORF">ATOP_13660</name>
</gene>
<feature type="compositionally biased region" description="Low complexity" evidence="1">
    <location>
        <begin position="726"/>
        <end position="740"/>
    </location>
</feature>
<feature type="transmembrane region" description="Helical" evidence="2">
    <location>
        <begin position="261"/>
        <end position="280"/>
    </location>
</feature>
<feature type="transmembrane region" description="Helical" evidence="2">
    <location>
        <begin position="463"/>
        <end position="489"/>
    </location>
</feature>